<evidence type="ECO:0000256" key="2">
    <source>
        <dbReference type="ARBA" id="ARBA00022679"/>
    </source>
</evidence>
<reference evidence="4 5" key="1">
    <citation type="submission" date="2021-03" db="EMBL/GenBank/DDBJ databases">
        <title>Genomic Encyclopedia of Type Strains, Phase IV (KMG-IV): sequencing the most valuable type-strain genomes for metagenomic binning, comparative biology and taxonomic classification.</title>
        <authorList>
            <person name="Goeker M."/>
        </authorList>
    </citation>
    <scope>NUCLEOTIDE SEQUENCE [LARGE SCALE GENOMIC DNA]</scope>
    <source>
        <strain evidence="4 5">DSM 26427</strain>
    </source>
</reference>
<comment type="caution">
    <text evidence="4">The sequence shown here is derived from an EMBL/GenBank/DDBJ whole genome shotgun (WGS) entry which is preliminary data.</text>
</comment>
<sequence length="369" mass="40876">MAFHDAPGAQRQGNTFMSLLLASGTPHLPQLIGGLEINTHQVALELNGRGHRTAVLSKLSLRDFFGARRFLASRARLSDISVDHSLGYEVYRSLKPWSDLRGLVLPKVVVVQNGNMVQMGRTFRSRGISSVAYLHGLEFDTGPRAWQETTHDLPFSAYIANSAYTAARFKTRFGIEPAVIPPIFRPELYRTPGEGRYVTFINPVAVKGVELALAVAELCPDIPFLFVRGWPLSAKAESQLQRHLARLSNVRMIERSIDMRSIYAETRVLLVPSQWEETWGRVVSEAQFSGIPVLSSNSGGLPESVGPGGILLCRDDPPALWAEQLRVMWGDSGVYRMKREATLAHADRPALDIGYQMDQLIAITERAAA</sequence>
<dbReference type="EMBL" id="JAGGJV010000013">
    <property type="protein sequence ID" value="MBP1862032.1"/>
    <property type="molecule type" value="Genomic_DNA"/>
</dbReference>
<dbReference type="InterPro" id="IPR028098">
    <property type="entry name" value="Glyco_trans_4-like_N"/>
</dbReference>
<feature type="domain" description="Glycosyltransferase subfamily 4-like N-terminal" evidence="3">
    <location>
        <begin position="32"/>
        <end position="182"/>
    </location>
</feature>
<protein>
    <submittedName>
        <fullName evidence="4">Glycosyltransferase involved in cell wall biosynthesis</fullName>
    </submittedName>
</protein>
<dbReference type="PANTHER" id="PTHR12526">
    <property type="entry name" value="GLYCOSYLTRANSFERASE"/>
    <property type="match status" value="1"/>
</dbReference>
<keyword evidence="2" id="KW-0808">Transferase</keyword>
<dbReference type="PANTHER" id="PTHR12526:SF510">
    <property type="entry name" value="D-INOSITOL 3-PHOSPHATE GLYCOSYLTRANSFERASE"/>
    <property type="match status" value="1"/>
</dbReference>
<dbReference type="SUPFAM" id="SSF53756">
    <property type="entry name" value="UDP-Glycosyltransferase/glycogen phosphorylase"/>
    <property type="match status" value="1"/>
</dbReference>
<accession>A0ABS4EVS1</accession>
<evidence type="ECO:0000313" key="5">
    <source>
        <dbReference type="Proteomes" id="UP000823786"/>
    </source>
</evidence>
<keyword evidence="5" id="KW-1185">Reference proteome</keyword>
<proteinExistence type="predicted"/>
<evidence type="ECO:0000256" key="1">
    <source>
        <dbReference type="ARBA" id="ARBA00022676"/>
    </source>
</evidence>
<organism evidence="4 5">
    <name type="scientific">Rhizobium herbae</name>
    <dbReference type="NCBI Taxonomy" id="508661"/>
    <lineage>
        <taxon>Bacteria</taxon>
        <taxon>Pseudomonadati</taxon>
        <taxon>Pseudomonadota</taxon>
        <taxon>Alphaproteobacteria</taxon>
        <taxon>Hyphomicrobiales</taxon>
        <taxon>Rhizobiaceae</taxon>
        <taxon>Rhizobium/Agrobacterium group</taxon>
        <taxon>Rhizobium</taxon>
    </lineage>
</organism>
<dbReference type="Proteomes" id="UP000823786">
    <property type="component" value="Unassembled WGS sequence"/>
</dbReference>
<dbReference type="Pfam" id="PF13692">
    <property type="entry name" value="Glyco_trans_1_4"/>
    <property type="match status" value="1"/>
</dbReference>
<gene>
    <name evidence="4" type="ORF">J2Z75_005563</name>
</gene>
<evidence type="ECO:0000259" key="3">
    <source>
        <dbReference type="Pfam" id="PF13439"/>
    </source>
</evidence>
<dbReference type="Gene3D" id="3.40.50.2000">
    <property type="entry name" value="Glycogen Phosphorylase B"/>
    <property type="match status" value="2"/>
</dbReference>
<evidence type="ECO:0000313" key="4">
    <source>
        <dbReference type="EMBL" id="MBP1862032.1"/>
    </source>
</evidence>
<keyword evidence="1" id="KW-0328">Glycosyltransferase</keyword>
<dbReference type="RefSeq" id="WP_209856931.1">
    <property type="nucleotide sequence ID" value="NZ_JAGGJV010000013.1"/>
</dbReference>
<name>A0ABS4EVS1_9HYPH</name>
<dbReference type="Pfam" id="PF13439">
    <property type="entry name" value="Glyco_transf_4"/>
    <property type="match status" value="1"/>
</dbReference>